<feature type="short sequence motif" description="PRPP-binding" evidence="4">
    <location>
        <begin position="100"/>
        <end position="112"/>
    </location>
</feature>
<dbReference type="EC" id="2.4.2.9" evidence="4"/>
<comment type="function">
    <text evidence="4">Regulates the transcription of the pyrimidine nucleotide (pyr) operon in response to exogenous pyrimidines.</text>
</comment>
<dbReference type="HAMAP" id="MF_01219">
    <property type="entry name" value="PyrR"/>
    <property type="match status" value="1"/>
</dbReference>
<dbReference type="PANTHER" id="PTHR11608:SF0">
    <property type="entry name" value="BIFUNCTIONAL PROTEIN PYRR"/>
    <property type="match status" value="1"/>
</dbReference>
<dbReference type="NCBIfam" id="NF003545">
    <property type="entry name" value="PRK05205.1-1"/>
    <property type="match status" value="1"/>
</dbReference>
<comment type="function">
    <text evidence="4">Also displays a weak uracil phosphoribosyltransferase activity which is not physiologically significant.</text>
</comment>
<organism evidence="6">
    <name type="scientific">uncultured Gemmatimonadaceae bacterium</name>
    <dbReference type="NCBI Taxonomy" id="246130"/>
    <lineage>
        <taxon>Bacteria</taxon>
        <taxon>Pseudomonadati</taxon>
        <taxon>Gemmatimonadota</taxon>
        <taxon>Gemmatimonadia</taxon>
        <taxon>Gemmatimonadales</taxon>
        <taxon>Gemmatimonadaceae</taxon>
        <taxon>environmental samples</taxon>
    </lineage>
</organism>
<gene>
    <name evidence="4" type="primary">pyrR</name>
    <name evidence="6" type="ORF">AVDCRST_MAG11-4084</name>
</gene>
<dbReference type="SUPFAM" id="SSF53271">
    <property type="entry name" value="PRTase-like"/>
    <property type="match status" value="1"/>
</dbReference>
<evidence type="ECO:0000256" key="2">
    <source>
        <dbReference type="ARBA" id="ARBA00023015"/>
    </source>
</evidence>
<evidence type="ECO:0000256" key="1">
    <source>
        <dbReference type="ARBA" id="ARBA00005565"/>
    </source>
</evidence>
<name>A0A6J4MKY2_9BACT</name>
<reference evidence="6" key="1">
    <citation type="submission" date="2020-02" db="EMBL/GenBank/DDBJ databases">
        <authorList>
            <person name="Meier V. D."/>
        </authorList>
    </citation>
    <scope>NUCLEOTIDE SEQUENCE</scope>
    <source>
        <strain evidence="6">AVDCRST_MAG11</strain>
    </source>
</reference>
<dbReference type="GO" id="GO:0004845">
    <property type="term" value="F:uracil phosphoribosyltransferase activity"/>
    <property type="evidence" value="ECO:0007669"/>
    <property type="project" value="UniProtKB-UniRule"/>
</dbReference>
<dbReference type="EMBL" id="CADCTU010000870">
    <property type="protein sequence ID" value="CAA9360373.1"/>
    <property type="molecule type" value="Genomic_DNA"/>
</dbReference>
<dbReference type="AlphaFoldDB" id="A0A6J4MKY2"/>
<dbReference type="PANTHER" id="PTHR11608">
    <property type="entry name" value="BIFUNCTIONAL PROTEIN PYRR"/>
    <property type="match status" value="1"/>
</dbReference>
<comment type="catalytic activity">
    <reaction evidence="4">
        <text>UMP + diphosphate = 5-phospho-alpha-D-ribose 1-diphosphate + uracil</text>
        <dbReference type="Rhea" id="RHEA:13017"/>
        <dbReference type="ChEBI" id="CHEBI:17568"/>
        <dbReference type="ChEBI" id="CHEBI:33019"/>
        <dbReference type="ChEBI" id="CHEBI:57865"/>
        <dbReference type="ChEBI" id="CHEBI:58017"/>
        <dbReference type="EC" id="2.4.2.9"/>
    </reaction>
</comment>
<keyword evidence="4" id="KW-0328">Glycosyltransferase</keyword>
<dbReference type="CDD" id="cd06223">
    <property type="entry name" value="PRTases_typeI"/>
    <property type="match status" value="1"/>
</dbReference>
<evidence type="ECO:0000256" key="4">
    <source>
        <dbReference type="HAMAP-Rule" id="MF_01219"/>
    </source>
</evidence>
<protein>
    <recommendedName>
        <fullName evidence="4">Bifunctional protein PyrR</fullName>
    </recommendedName>
    <domain>
        <recommendedName>
            <fullName evidence="4">Pyrimidine operon regulatory protein</fullName>
        </recommendedName>
    </domain>
    <domain>
        <recommendedName>
            <fullName evidence="4">Uracil phosphoribosyltransferase</fullName>
            <shortName evidence="4">UPRTase</shortName>
            <ecNumber evidence="4">2.4.2.9</ecNumber>
        </recommendedName>
    </domain>
</protein>
<dbReference type="InterPro" id="IPR050137">
    <property type="entry name" value="PyrR_bifunctional"/>
</dbReference>
<keyword evidence="4" id="KW-0808">Transferase</keyword>
<evidence type="ECO:0000259" key="5">
    <source>
        <dbReference type="Pfam" id="PF00156"/>
    </source>
</evidence>
<sequence length="187" mass="19981">MPPSETTLLDARAVERTLRRMAEEIVELNEGVTDLVVVGIQRRGVQLAERLVAIIEERQGARVPRGALDITLYRDDLQTVGPRPVVGPTVLPMQLDGKRVVIVDDVLYTGRTVRAALDELADFGRPARIALAVLVDRGGRELPIHADVVGKTVDVGRDGRVDVQVAELDGADAVIVVDARAGGGAAA</sequence>
<keyword evidence="2 4" id="KW-0805">Transcription regulation</keyword>
<evidence type="ECO:0000313" key="6">
    <source>
        <dbReference type="EMBL" id="CAA9360373.1"/>
    </source>
</evidence>
<dbReference type="InterPro" id="IPR023050">
    <property type="entry name" value="PyrR"/>
</dbReference>
<dbReference type="InterPro" id="IPR029057">
    <property type="entry name" value="PRTase-like"/>
</dbReference>
<accession>A0A6J4MKY2</accession>
<proteinExistence type="inferred from homology"/>
<comment type="similarity">
    <text evidence="1 4">Belongs to the purine/pyrimidine phosphoribosyltransferase family. PyrR subfamily.</text>
</comment>
<evidence type="ECO:0000256" key="3">
    <source>
        <dbReference type="ARBA" id="ARBA00023163"/>
    </source>
</evidence>
<dbReference type="NCBIfam" id="NF003549">
    <property type="entry name" value="PRK05205.1-5"/>
    <property type="match status" value="1"/>
</dbReference>
<dbReference type="Gene3D" id="3.40.50.2020">
    <property type="match status" value="1"/>
</dbReference>
<dbReference type="Pfam" id="PF00156">
    <property type="entry name" value="Pribosyltran"/>
    <property type="match status" value="1"/>
</dbReference>
<dbReference type="GO" id="GO:0006355">
    <property type="term" value="P:regulation of DNA-templated transcription"/>
    <property type="evidence" value="ECO:0007669"/>
    <property type="project" value="UniProtKB-UniRule"/>
</dbReference>
<dbReference type="FunFam" id="3.40.50.2020:FF:000020">
    <property type="entry name" value="Bifunctional protein PyrR"/>
    <property type="match status" value="1"/>
</dbReference>
<keyword evidence="3 4" id="KW-0804">Transcription</keyword>
<dbReference type="InterPro" id="IPR000836">
    <property type="entry name" value="PRTase_dom"/>
</dbReference>
<feature type="domain" description="Phosphoribosyltransferase" evidence="5">
    <location>
        <begin position="6"/>
        <end position="151"/>
    </location>
</feature>